<keyword evidence="1" id="KW-0472">Membrane</keyword>
<accession>A0A3B0UTV0</accession>
<name>A0A3B0UTV0_9ZZZZ</name>
<evidence type="ECO:0000256" key="1">
    <source>
        <dbReference type="SAM" id="Phobius"/>
    </source>
</evidence>
<feature type="transmembrane region" description="Helical" evidence="1">
    <location>
        <begin position="134"/>
        <end position="152"/>
    </location>
</feature>
<reference evidence="2" key="1">
    <citation type="submission" date="2018-06" db="EMBL/GenBank/DDBJ databases">
        <authorList>
            <person name="Zhirakovskaya E."/>
        </authorList>
    </citation>
    <scope>NUCLEOTIDE SEQUENCE</scope>
</reference>
<proteinExistence type="predicted"/>
<sequence length="168" mass="18677">MEISLLIFWLLLLGAVVSTVLLRLRPAAVWLTAVGTTSLTLLIWLILRPQIPFEATFFRWSASRFLPDWTWRIDATAWALTAWLLLLVTAVLLHTVHTALNPNLENNKPASPAHLLLLTAATCTAIWSDSFMGLFAGLTLLLVVWLGTLWLAGEQSSPFLLKGAFLLM</sequence>
<keyword evidence="1" id="KW-1133">Transmembrane helix</keyword>
<dbReference type="AlphaFoldDB" id="A0A3B0UTV0"/>
<feature type="transmembrane region" description="Helical" evidence="1">
    <location>
        <begin position="28"/>
        <end position="47"/>
    </location>
</feature>
<protein>
    <submittedName>
        <fullName evidence="2">Uncharacterized protein</fullName>
    </submittedName>
</protein>
<feature type="non-terminal residue" evidence="2">
    <location>
        <position position="168"/>
    </location>
</feature>
<feature type="transmembrane region" description="Helical" evidence="1">
    <location>
        <begin position="77"/>
        <end position="97"/>
    </location>
</feature>
<dbReference type="EMBL" id="UOEU01000002">
    <property type="protein sequence ID" value="VAW29742.1"/>
    <property type="molecule type" value="Genomic_DNA"/>
</dbReference>
<evidence type="ECO:0000313" key="2">
    <source>
        <dbReference type="EMBL" id="VAW29742.1"/>
    </source>
</evidence>
<keyword evidence="1" id="KW-0812">Transmembrane</keyword>
<gene>
    <name evidence="2" type="ORF">MNBD_CHLOROFLEXI01-999</name>
</gene>
<organism evidence="2">
    <name type="scientific">hydrothermal vent metagenome</name>
    <dbReference type="NCBI Taxonomy" id="652676"/>
    <lineage>
        <taxon>unclassified sequences</taxon>
        <taxon>metagenomes</taxon>
        <taxon>ecological metagenomes</taxon>
    </lineage>
</organism>